<evidence type="ECO:0000256" key="15">
    <source>
        <dbReference type="ARBA" id="ARBA00023172"/>
    </source>
</evidence>
<keyword evidence="13" id="KW-0548">Nucleotidyltransferase</keyword>
<evidence type="ECO:0000256" key="10">
    <source>
        <dbReference type="ARBA" id="ARBA00022842"/>
    </source>
</evidence>
<evidence type="ECO:0000313" key="21">
    <source>
        <dbReference type="Proteomes" id="UP001151760"/>
    </source>
</evidence>
<dbReference type="SUPFAM" id="SSF53098">
    <property type="entry name" value="Ribonuclease H-like"/>
    <property type="match status" value="1"/>
</dbReference>
<dbReference type="PANTHER" id="PTHR42648:SF11">
    <property type="entry name" value="TRANSPOSON TY4-P GAG-POL POLYPROTEIN"/>
    <property type="match status" value="1"/>
</dbReference>
<dbReference type="Pfam" id="PF13976">
    <property type="entry name" value="gag_pre-integrs"/>
    <property type="match status" value="1"/>
</dbReference>
<feature type="domain" description="Retrovirus-related Pol polyprotein from transposon TNT 1-94-like beta-barrel" evidence="19">
    <location>
        <begin position="404"/>
        <end position="475"/>
    </location>
</feature>
<evidence type="ECO:0000256" key="8">
    <source>
        <dbReference type="ARBA" id="ARBA00022801"/>
    </source>
</evidence>
<feature type="region of interest" description="Disordered" evidence="17">
    <location>
        <begin position="165"/>
        <end position="207"/>
    </location>
</feature>
<keyword evidence="12" id="KW-0695">RNA-directed DNA polymerase</keyword>
<keyword evidence="7" id="KW-0255">Endonuclease</keyword>
<dbReference type="Proteomes" id="UP001151760">
    <property type="component" value="Unassembled WGS sequence"/>
</dbReference>
<feature type="coiled-coil region" evidence="16">
    <location>
        <begin position="1"/>
        <end position="28"/>
    </location>
</feature>
<evidence type="ECO:0000256" key="3">
    <source>
        <dbReference type="ARBA" id="ARBA00022670"/>
    </source>
</evidence>
<keyword evidence="5" id="KW-0479">Metal-binding</keyword>
<keyword evidence="6" id="KW-0547">Nucleotide-binding</keyword>
<keyword evidence="8" id="KW-0378">Hydrolase</keyword>
<keyword evidence="13" id="KW-0239">DNA-directed DNA polymerase</keyword>
<comment type="caution">
    <text evidence="20">The sequence shown here is derived from an EMBL/GenBank/DDBJ whole genome shotgun (WGS) entry which is preliminary data.</text>
</comment>
<keyword evidence="3" id="KW-0645">Protease</keyword>
<evidence type="ECO:0000256" key="5">
    <source>
        <dbReference type="ARBA" id="ARBA00022723"/>
    </source>
</evidence>
<reference evidence="20" key="1">
    <citation type="journal article" date="2022" name="Int. J. Mol. Sci.">
        <title>Draft Genome of Tanacetum Coccineum: Genomic Comparison of Closely Related Tanacetum-Family Plants.</title>
        <authorList>
            <person name="Yamashiro T."/>
            <person name="Shiraishi A."/>
            <person name="Nakayama K."/>
            <person name="Satake H."/>
        </authorList>
    </citation>
    <scope>NUCLEOTIDE SEQUENCE</scope>
</reference>
<reference evidence="20" key="2">
    <citation type="submission" date="2022-01" db="EMBL/GenBank/DDBJ databases">
        <authorList>
            <person name="Yamashiro T."/>
            <person name="Shiraishi A."/>
            <person name="Satake H."/>
            <person name="Nakayama K."/>
        </authorList>
    </citation>
    <scope>NUCLEOTIDE SEQUENCE</scope>
</reference>
<evidence type="ECO:0000256" key="6">
    <source>
        <dbReference type="ARBA" id="ARBA00022741"/>
    </source>
</evidence>
<dbReference type="EMBL" id="BQNB010020383">
    <property type="protein sequence ID" value="GJT95399.1"/>
    <property type="molecule type" value="Genomic_DNA"/>
</dbReference>
<organism evidence="20 21">
    <name type="scientific">Tanacetum coccineum</name>
    <dbReference type="NCBI Taxonomy" id="301880"/>
    <lineage>
        <taxon>Eukaryota</taxon>
        <taxon>Viridiplantae</taxon>
        <taxon>Streptophyta</taxon>
        <taxon>Embryophyta</taxon>
        <taxon>Tracheophyta</taxon>
        <taxon>Spermatophyta</taxon>
        <taxon>Magnoliopsida</taxon>
        <taxon>eudicotyledons</taxon>
        <taxon>Gunneridae</taxon>
        <taxon>Pentapetalae</taxon>
        <taxon>asterids</taxon>
        <taxon>campanulids</taxon>
        <taxon>Asterales</taxon>
        <taxon>Asteraceae</taxon>
        <taxon>Asteroideae</taxon>
        <taxon>Anthemideae</taxon>
        <taxon>Anthemidinae</taxon>
        <taxon>Tanacetum</taxon>
    </lineage>
</organism>
<keyword evidence="11" id="KW-0229">DNA integration</keyword>
<keyword evidence="14" id="KW-0917">Virion maturation</keyword>
<feature type="compositionally biased region" description="Polar residues" evidence="17">
    <location>
        <begin position="198"/>
        <end position="207"/>
    </location>
</feature>
<evidence type="ECO:0000259" key="19">
    <source>
        <dbReference type="Pfam" id="PF22936"/>
    </source>
</evidence>
<dbReference type="PANTHER" id="PTHR42648">
    <property type="entry name" value="TRANSPOSASE, PUTATIVE-RELATED"/>
    <property type="match status" value="1"/>
</dbReference>
<evidence type="ECO:0000256" key="12">
    <source>
        <dbReference type="ARBA" id="ARBA00022918"/>
    </source>
</evidence>
<evidence type="ECO:0000256" key="4">
    <source>
        <dbReference type="ARBA" id="ARBA00022722"/>
    </source>
</evidence>
<evidence type="ECO:0000256" key="7">
    <source>
        <dbReference type="ARBA" id="ARBA00022759"/>
    </source>
</evidence>
<dbReference type="InterPro" id="IPR025724">
    <property type="entry name" value="GAG-pre-integrase_dom"/>
</dbReference>
<keyword evidence="21" id="KW-1185">Reference proteome</keyword>
<gene>
    <name evidence="20" type="ORF">Tco_1090917</name>
</gene>
<dbReference type="InterPro" id="IPR012337">
    <property type="entry name" value="RNaseH-like_sf"/>
</dbReference>
<evidence type="ECO:0000256" key="1">
    <source>
        <dbReference type="ARBA" id="ARBA00002180"/>
    </source>
</evidence>
<evidence type="ECO:0000256" key="14">
    <source>
        <dbReference type="ARBA" id="ARBA00023113"/>
    </source>
</evidence>
<dbReference type="InterPro" id="IPR039537">
    <property type="entry name" value="Retrotran_Ty1/copia-like"/>
</dbReference>
<feature type="domain" description="GAG-pre-integrase" evidence="18">
    <location>
        <begin position="506"/>
        <end position="578"/>
    </location>
</feature>
<dbReference type="Gene3D" id="3.30.420.10">
    <property type="entry name" value="Ribonuclease H-like superfamily/Ribonuclease H"/>
    <property type="match status" value="1"/>
</dbReference>
<keyword evidence="13" id="KW-0808">Transferase</keyword>
<evidence type="ECO:0000256" key="17">
    <source>
        <dbReference type="SAM" id="MobiDB-lite"/>
    </source>
</evidence>
<keyword evidence="2" id="KW-1188">Viral release from host cell</keyword>
<evidence type="ECO:0000259" key="18">
    <source>
        <dbReference type="Pfam" id="PF13976"/>
    </source>
</evidence>
<evidence type="ECO:0000256" key="2">
    <source>
        <dbReference type="ARBA" id="ARBA00022612"/>
    </source>
</evidence>
<dbReference type="Pfam" id="PF22936">
    <property type="entry name" value="Pol_BBD"/>
    <property type="match status" value="1"/>
</dbReference>
<keyword evidence="15" id="KW-0233">DNA recombination</keyword>
<dbReference type="InterPro" id="IPR054722">
    <property type="entry name" value="PolX-like_BBD"/>
</dbReference>
<keyword evidence="16" id="KW-0175">Coiled coil</keyword>
<protein>
    <submittedName>
        <fullName evidence="20">Integrase, catalytic region, zinc finger, CCHC-type containing protein</fullName>
    </submittedName>
</protein>
<evidence type="ECO:0000313" key="20">
    <source>
        <dbReference type="EMBL" id="GJT95399.1"/>
    </source>
</evidence>
<accession>A0ABQ5I6T9</accession>
<dbReference type="InterPro" id="IPR036397">
    <property type="entry name" value="RNaseH_sf"/>
</dbReference>
<evidence type="ECO:0000256" key="13">
    <source>
        <dbReference type="ARBA" id="ARBA00022932"/>
    </source>
</evidence>
<comment type="function">
    <text evidence="1">The aspartyl protease (PR) mediates the proteolytic cleavages of the Gag and Gag-Pol polyproteins after assembly of the VLP.</text>
</comment>
<keyword evidence="10" id="KW-0460">Magnesium</keyword>
<evidence type="ECO:0000256" key="16">
    <source>
        <dbReference type="SAM" id="Coils"/>
    </source>
</evidence>
<evidence type="ECO:0000256" key="11">
    <source>
        <dbReference type="ARBA" id="ARBA00022908"/>
    </source>
</evidence>
<evidence type="ECO:0000256" key="9">
    <source>
        <dbReference type="ARBA" id="ARBA00022840"/>
    </source>
</evidence>
<name>A0ABQ5I6T9_9ASTR</name>
<proteinExistence type="predicted"/>
<keyword evidence="9" id="KW-0067">ATP-binding</keyword>
<keyword evidence="4" id="KW-0540">Nuclease</keyword>
<sequence>MEKLENENVSLELKVQSLIKKRENVKLEYQKLFDSIKKTRAQTQGKLNGLIENVNQKTYAYADVRVENQDLLMTISELKTKLKNAEKGKSVNTKFDKTNVSNQLLCVTPLNKQVFQKKTVAHKIKEKHVLSKTVTLHTSHNKRKDVETNKNVIAPGMYKVKISKKQKTNTNKAKSVLPSTGLKAASSVRRPSNRDSPFKNSVLSNTKKSSEKVEVSVRINKKTYVASKNVVSNKKIVTEVDVKNALKVKDVLYVSCAKNRLIPCHDKCLANFKLNVHSKVRRALFTTHRTTKSTFKDTTPVVSKTRFSVTTTQSKSLDTTPVVSKTKIAAVTPLSAKNKISSAFKSISVILQESSLTKYMKNKIRTSRMWQKWYELQPNVVWSPIKTTPNVVNSRNTVVQIIMWIVDSGCSKHMTGDRSLLKIFVEKFIGTIRFKNDHFAAITGYGDYVQGNITVCHVYHVEGLGHNLFSVRQFCDGDLEVAFRFNTCYVRDLEGDDLLTGAHESNLYTISISDMVSSSPICHLSKATSTKSWLWHRILSHLNFGTINDLTKHDLVNGLPKFKYSKNHLCSPCEREKSKKSSHQPKLVPSTHSKLEFLHIDLCGPMRVATINGKKYILVIVDEYSRFTWVYFLHTKDKTPEIIKKFIAKV</sequence>